<keyword evidence="3" id="KW-1185">Reference proteome</keyword>
<dbReference type="Pfam" id="PF01425">
    <property type="entry name" value="Amidase"/>
    <property type="match status" value="1"/>
</dbReference>
<gene>
    <name evidence="2" type="ORF">ABUW04_04160</name>
</gene>
<reference evidence="2 3" key="1">
    <citation type="submission" date="2024-06" db="EMBL/GenBank/DDBJ databases">
        <authorList>
            <person name="Lee S.D."/>
        </authorList>
    </citation>
    <scope>NUCLEOTIDE SEQUENCE [LARGE SCALE GENOMIC DNA]</scope>
    <source>
        <strain evidence="2 3">N1-10</strain>
    </source>
</reference>
<proteinExistence type="predicted"/>
<sequence length="375" mass="38138">MIGPFVDWLPQRSAPQGVPRLAVKDVIDVAGLPTGCGHPDKLATARPAARDAECVQLLREAGAFVVGKTHTDELAYSLGGTNAHYGAVANPAAPGRLTGGSSSGSAAAVAAGRADLGLGTDTAGSIRVPAAYCGLWSLRPTHARVSRTGIAPLAPSFDVPGLLTRDAETLAWGARALLADTPPATRPLGRILAPANLWTQAEEGIRQNLAPLVRSTDHDDLSGFEGAREAFSTVQGAEAWAVHGPWIRAHRPTFGPGVGARLAAAAQITAEAQAHAHAALATHRDRLHRLLADGTVLALPAAPGAAPAFAPPELRGAPPRTATLALTCLASLAGLPAVTVPHGPGGLCLIAGPGHDEALLALAATTFDRTAAHMG</sequence>
<protein>
    <submittedName>
        <fullName evidence="2">Amidase family protein</fullName>
    </submittedName>
</protein>
<dbReference type="PANTHER" id="PTHR46310">
    <property type="entry name" value="AMIDASE 1"/>
    <property type="match status" value="1"/>
</dbReference>
<dbReference type="InterPro" id="IPR023631">
    <property type="entry name" value="Amidase_dom"/>
</dbReference>
<dbReference type="Gene3D" id="3.90.1300.10">
    <property type="entry name" value="Amidase signature (AS) domain"/>
    <property type="match status" value="1"/>
</dbReference>
<organism evidence="2 3">
    <name type="scientific">Streptacidiphilus jeojiensis</name>
    <dbReference type="NCBI Taxonomy" id="3229225"/>
    <lineage>
        <taxon>Bacteria</taxon>
        <taxon>Bacillati</taxon>
        <taxon>Actinomycetota</taxon>
        <taxon>Actinomycetes</taxon>
        <taxon>Kitasatosporales</taxon>
        <taxon>Streptomycetaceae</taxon>
        <taxon>Streptacidiphilus</taxon>
    </lineage>
</organism>
<feature type="domain" description="Amidase" evidence="1">
    <location>
        <begin position="17"/>
        <end position="181"/>
    </location>
</feature>
<dbReference type="InterPro" id="IPR020556">
    <property type="entry name" value="Amidase_CS"/>
</dbReference>
<dbReference type="Proteomes" id="UP001592581">
    <property type="component" value="Unassembled WGS sequence"/>
</dbReference>
<dbReference type="PANTHER" id="PTHR46310:SF7">
    <property type="entry name" value="AMIDASE 1"/>
    <property type="match status" value="1"/>
</dbReference>
<dbReference type="EMBL" id="JBEUKS010000001">
    <property type="protein sequence ID" value="MFC1437441.1"/>
    <property type="molecule type" value="Genomic_DNA"/>
</dbReference>
<dbReference type="SUPFAM" id="SSF75304">
    <property type="entry name" value="Amidase signature (AS) enzymes"/>
    <property type="match status" value="1"/>
</dbReference>
<evidence type="ECO:0000313" key="2">
    <source>
        <dbReference type="EMBL" id="MFC1437441.1"/>
    </source>
</evidence>
<evidence type="ECO:0000259" key="1">
    <source>
        <dbReference type="Pfam" id="PF01425"/>
    </source>
</evidence>
<name>A0ABV6XGQ1_9ACTN</name>
<dbReference type="InterPro" id="IPR036928">
    <property type="entry name" value="AS_sf"/>
</dbReference>
<evidence type="ECO:0000313" key="3">
    <source>
        <dbReference type="Proteomes" id="UP001592581"/>
    </source>
</evidence>
<dbReference type="RefSeq" id="WP_380562788.1">
    <property type="nucleotide sequence ID" value="NZ_JBEUKS010000001.1"/>
</dbReference>
<comment type="caution">
    <text evidence="2">The sequence shown here is derived from an EMBL/GenBank/DDBJ whole genome shotgun (WGS) entry which is preliminary data.</text>
</comment>
<accession>A0ABV6XGQ1</accession>
<dbReference type="PROSITE" id="PS00571">
    <property type="entry name" value="AMIDASES"/>
    <property type="match status" value="1"/>
</dbReference>